<feature type="transmembrane region" description="Helical" evidence="1">
    <location>
        <begin position="542"/>
        <end position="563"/>
    </location>
</feature>
<name>A0A6B0SKE9_9EURY</name>
<feature type="transmembrane region" description="Helical" evidence="1">
    <location>
        <begin position="244"/>
        <end position="262"/>
    </location>
</feature>
<dbReference type="PANTHER" id="PTHR10422">
    <property type="entry name" value="CYTOCHROME C OXIDASE SUBUNIT 1"/>
    <property type="match status" value="1"/>
</dbReference>
<dbReference type="InterPro" id="IPR000883">
    <property type="entry name" value="Cyt_C_Oxase_1"/>
</dbReference>
<feature type="transmembrane region" description="Helical" evidence="1">
    <location>
        <begin position="479"/>
        <end position="502"/>
    </location>
</feature>
<dbReference type="GO" id="GO:0016020">
    <property type="term" value="C:membrane"/>
    <property type="evidence" value="ECO:0007669"/>
    <property type="project" value="InterPro"/>
</dbReference>
<dbReference type="PROSITE" id="PS50855">
    <property type="entry name" value="COX1"/>
    <property type="match status" value="1"/>
</dbReference>
<keyword evidence="1" id="KW-0812">Transmembrane</keyword>
<dbReference type="Gene3D" id="1.20.210.10">
    <property type="entry name" value="Cytochrome c oxidase-like, subunit I domain"/>
    <property type="match status" value="1"/>
</dbReference>
<dbReference type="GO" id="GO:0009060">
    <property type="term" value="P:aerobic respiration"/>
    <property type="evidence" value="ECO:0007669"/>
    <property type="project" value="InterPro"/>
</dbReference>
<dbReference type="InterPro" id="IPR023616">
    <property type="entry name" value="Cyt_c_oxase-like_su1_dom"/>
</dbReference>
<evidence type="ECO:0000256" key="1">
    <source>
        <dbReference type="SAM" id="Phobius"/>
    </source>
</evidence>
<feature type="domain" description="Cytochrome oxidase subunit I profile" evidence="2">
    <location>
        <begin position="34"/>
        <end position="571"/>
    </location>
</feature>
<keyword evidence="1" id="KW-1133">Transmembrane helix</keyword>
<evidence type="ECO:0000313" key="3">
    <source>
        <dbReference type="EMBL" id="MXR20003.1"/>
    </source>
</evidence>
<dbReference type="SUPFAM" id="SSF81442">
    <property type="entry name" value="Cytochrome c oxidase subunit I-like"/>
    <property type="match status" value="1"/>
</dbReference>
<comment type="caution">
    <text evidence="3">The sequence shown here is derived from an EMBL/GenBank/DDBJ whole genome shotgun (WGS) entry which is preliminary data.</text>
</comment>
<evidence type="ECO:0000259" key="2">
    <source>
        <dbReference type="PROSITE" id="PS50855"/>
    </source>
</evidence>
<dbReference type="Pfam" id="PF00115">
    <property type="entry name" value="COX1"/>
    <property type="match status" value="1"/>
</dbReference>
<evidence type="ECO:0000313" key="4">
    <source>
        <dbReference type="Proteomes" id="UP000471521"/>
    </source>
</evidence>
<gene>
    <name evidence="3" type="ORF">GRX66_05085</name>
</gene>
<feature type="transmembrane region" description="Helical" evidence="1">
    <location>
        <begin position="75"/>
        <end position="100"/>
    </location>
</feature>
<proteinExistence type="predicted"/>
<feature type="transmembrane region" description="Helical" evidence="1">
    <location>
        <begin position="112"/>
        <end position="132"/>
    </location>
</feature>
<protein>
    <submittedName>
        <fullName evidence="3">Cytochrome C oxidase subunit I</fullName>
    </submittedName>
</protein>
<reference evidence="3 4" key="1">
    <citation type="submission" date="2019-12" db="EMBL/GenBank/DDBJ databases">
        <title>Isolation and characterization of three novel carbon monoxide-oxidizing members of Halobacteria from salione crusts and soils.</title>
        <authorList>
            <person name="Myers M.R."/>
            <person name="King G.M."/>
        </authorList>
    </citation>
    <scope>NUCLEOTIDE SEQUENCE [LARGE SCALE GENOMIC DNA]</scope>
    <source>
        <strain evidence="3 4">PCN9</strain>
    </source>
</reference>
<feature type="transmembrane region" description="Helical" evidence="1">
    <location>
        <begin position="152"/>
        <end position="175"/>
    </location>
</feature>
<feature type="transmembrane region" description="Helical" evidence="1">
    <location>
        <begin position="31"/>
        <end position="55"/>
    </location>
</feature>
<dbReference type="EMBL" id="WUUU01000023">
    <property type="protein sequence ID" value="MXR20003.1"/>
    <property type="molecule type" value="Genomic_DNA"/>
</dbReference>
<dbReference type="AlphaFoldDB" id="A0A6B0SKE9"/>
<dbReference type="PRINTS" id="PR01165">
    <property type="entry name" value="CYCOXIDASEI"/>
</dbReference>
<feature type="transmembrane region" description="Helical" evidence="1">
    <location>
        <begin position="274"/>
        <end position="292"/>
    </location>
</feature>
<organism evidence="3 4">
    <name type="scientific">Halobacterium bonnevillei</name>
    <dbReference type="NCBI Taxonomy" id="2692200"/>
    <lineage>
        <taxon>Archaea</taxon>
        <taxon>Methanobacteriati</taxon>
        <taxon>Methanobacteriota</taxon>
        <taxon>Stenosarchaea group</taxon>
        <taxon>Halobacteria</taxon>
        <taxon>Halobacteriales</taxon>
        <taxon>Halobacteriaceae</taxon>
        <taxon>Halobacterium</taxon>
    </lineage>
</organism>
<accession>A0A6B0SKE9</accession>
<dbReference type="PANTHER" id="PTHR10422:SF40">
    <property type="entry name" value="CYTOCHROME C OXIDASE SUBUNIT I"/>
    <property type="match status" value="1"/>
</dbReference>
<feature type="transmembrane region" description="Helical" evidence="1">
    <location>
        <begin position="308"/>
        <end position="328"/>
    </location>
</feature>
<feature type="transmembrane region" description="Helical" evidence="1">
    <location>
        <begin position="395"/>
        <end position="415"/>
    </location>
</feature>
<feature type="transmembrane region" description="Helical" evidence="1">
    <location>
        <begin position="435"/>
        <end position="456"/>
    </location>
</feature>
<keyword evidence="4" id="KW-1185">Reference proteome</keyword>
<dbReference type="InterPro" id="IPR036927">
    <property type="entry name" value="Cyt_c_oxase-like_su1_sf"/>
</dbReference>
<keyword evidence="1" id="KW-0472">Membrane</keyword>
<dbReference type="OrthoDB" id="28065at2157"/>
<dbReference type="GO" id="GO:0020037">
    <property type="term" value="F:heme binding"/>
    <property type="evidence" value="ECO:0007669"/>
    <property type="project" value="InterPro"/>
</dbReference>
<dbReference type="GO" id="GO:0004129">
    <property type="term" value="F:cytochrome-c oxidase activity"/>
    <property type="evidence" value="ECO:0007669"/>
    <property type="project" value="InterPro"/>
</dbReference>
<dbReference type="RefSeq" id="WP_159525567.1">
    <property type="nucleotide sequence ID" value="NZ_WUUU01000023.1"/>
</dbReference>
<dbReference type="Proteomes" id="UP000471521">
    <property type="component" value="Unassembled WGS sequence"/>
</dbReference>
<feature type="transmembrane region" description="Helical" evidence="1">
    <location>
        <begin position="187"/>
        <end position="209"/>
    </location>
</feature>
<feature type="transmembrane region" description="Helical" evidence="1">
    <location>
        <begin position="355"/>
        <end position="375"/>
    </location>
</feature>
<sequence length="571" mass="61926">MFGLSTYEYDDDGFRTCGVTDLRIHKSAEDLVKLFGVTAIVSLAIGGVFALLVAMTRWEVVGLLDSGQFYRFTSLHAWFMILFWMVFMEIAILYVGGPFVLGRKLSLHKLGWAGYGIMAFGGLLAVYSIATYELPNQAPFYTSYVPLPSPAPYFAGAVLFLVGAVVAAVPFFATIWREKRENPSKTLPLITFGAFITAVIALEALAGGITALTPAFLWRIGFIEHLDAAWYRQMFWTVGHGSQQINLLAMITVWYFMTHVVGGAEVASEKVSRFAFVLYLFFINMGAAHHLMSDPGVSAAWRMWNTSYAAYGAVIASMIHAFAIPAGLEAGRRRKGEGGGLFGWLWSAPWKDPGFSATILSIILFGFLGGITGVMMGQMQLNMNWHNTLAVTGHFHATVVTGTTLAFMGLSYYVLRLVFGRNWLGGTLASIQPFLYGGAMGLVSLMLMYLGLLFGVPRRHPSVMDIPGTSFDFSAAEPFFAVFAVAALLAIVGGALFVLIVVGSLVAGSPFSGGPVVDDDAVAADGAGDADAVHDQSMRGTFTLTLVFFGAFVVLYALNWFLLSQVWHIGP</sequence>